<feature type="transmembrane region" description="Helical" evidence="6">
    <location>
        <begin position="169"/>
        <end position="194"/>
    </location>
</feature>
<feature type="transmembrane region" description="Helical" evidence="6">
    <location>
        <begin position="320"/>
        <end position="342"/>
    </location>
</feature>
<keyword evidence="2" id="KW-1003">Cell membrane</keyword>
<protein>
    <recommendedName>
        <fullName evidence="9">Flippase-like domain-containing protein</fullName>
    </recommendedName>
</protein>
<dbReference type="PANTHER" id="PTHR39087:SF2">
    <property type="entry name" value="UPF0104 MEMBRANE PROTEIN MJ1595"/>
    <property type="match status" value="1"/>
</dbReference>
<dbReference type="AlphaFoldDB" id="A0A017T0P5"/>
<evidence type="ECO:0000313" key="7">
    <source>
        <dbReference type="EMBL" id="EYF02106.1"/>
    </source>
</evidence>
<feature type="transmembrane region" description="Helical" evidence="6">
    <location>
        <begin position="123"/>
        <end position="149"/>
    </location>
</feature>
<dbReference type="Proteomes" id="UP000019678">
    <property type="component" value="Unassembled WGS sequence"/>
</dbReference>
<evidence type="ECO:0000256" key="5">
    <source>
        <dbReference type="ARBA" id="ARBA00023136"/>
    </source>
</evidence>
<organism evidence="7 8">
    <name type="scientific">Chondromyces apiculatus DSM 436</name>
    <dbReference type="NCBI Taxonomy" id="1192034"/>
    <lineage>
        <taxon>Bacteria</taxon>
        <taxon>Pseudomonadati</taxon>
        <taxon>Myxococcota</taxon>
        <taxon>Polyangia</taxon>
        <taxon>Polyangiales</taxon>
        <taxon>Polyangiaceae</taxon>
        <taxon>Chondromyces</taxon>
    </lineage>
</organism>
<reference evidence="7 8" key="1">
    <citation type="submission" date="2013-05" db="EMBL/GenBank/DDBJ databases">
        <title>Genome assembly of Chondromyces apiculatus DSM 436.</title>
        <authorList>
            <person name="Sharma G."/>
            <person name="Khatri I."/>
            <person name="Kaur C."/>
            <person name="Mayilraj S."/>
            <person name="Subramanian S."/>
        </authorList>
    </citation>
    <scope>NUCLEOTIDE SEQUENCE [LARGE SCALE GENOMIC DNA]</scope>
    <source>
        <strain evidence="7 8">DSM 436</strain>
    </source>
</reference>
<dbReference type="eggNOG" id="COG0392">
    <property type="taxonomic scope" value="Bacteria"/>
</dbReference>
<evidence type="ECO:0008006" key="9">
    <source>
        <dbReference type="Google" id="ProtNLM"/>
    </source>
</evidence>
<keyword evidence="4 6" id="KW-1133">Transmembrane helix</keyword>
<evidence type="ECO:0000256" key="1">
    <source>
        <dbReference type="ARBA" id="ARBA00004651"/>
    </source>
</evidence>
<feature type="transmembrane region" description="Helical" evidence="6">
    <location>
        <begin position="87"/>
        <end position="103"/>
    </location>
</feature>
<keyword evidence="3 6" id="KW-0812">Transmembrane</keyword>
<comment type="caution">
    <text evidence="7">The sequence shown here is derived from an EMBL/GenBank/DDBJ whole genome shotgun (WGS) entry which is preliminary data.</text>
</comment>
<comment type="subcellular location">
    <subcellularLocation>
        <location evidence="1">Cell membrane</location>
        <topology evidence="1">Multi-pass membrane protein</topology>
    </subcellularLocation>
</comment>
<gene>
    <name evidence="7" type="ORF">CAP_7446</name>
</gene>
<dbReference type="EMBL" id="ASRX01000066">
    <property type="protein sequence ID" value="EYF02106.1"/>
    <property type="molecule type" value="Genomic_DNA"/>
</dbReference>
<feature type="transmembrane region" description="Helical" evidence="6">
    <location>
        <begin position="241"/>
        <end position="264"/>
    </location>
</feature>
<evidence type="ECO:0000313" key="8">
    <source>
        <dbReference type="Proteomes" id="UP000019678"/>
    </source>
</evidence>
<dbReference type="STRING" id="1192034.CAP_7446"/>
<keyword evidence="8" id="KW-1185">Reference proteome</keyword>
<keyword evidence="5 6" id="KW-0472">Membrane</keyword>
<dbReference type="Pfam" id="PF03706">
    <property type="entry name" value="LPG_synthase_TM"/>
    <property type="match status" value="1"/>
</dbReference>
<dbReference type="InterPro" id="IPR022791">
    <property type="entry name" value="L-PG_synthase/AglD"/>
</dbReference>
<evidence type="ECO:0000256" key="4">
    <source>
        <dbReference type="ARBA" id="ARBA00022989"/>
    </source>
</evidence>
<sequence length="368" mass="39117">MASADPERGWLYRHRFALLASVVVAVGFGWLLHAGALPVVPPREALQRIPVWIIVAQALLYLVALYVRAHRWSWLLAPIQPVPLRRVLTISFIGYGALLLLPFRTGEVVRPALIRKRENVSGWAAMGTVAAERIIDGLVLSLLLLAALWRAHPLEPLPDHIGDLAVPVAVIPVAAYSALAVFAGAFAAIGLFWWRRTWARHLVEATVGRVSPALAERIAGVLERLADGLGFFPRASVTARFLGATVLYYLLIAASVELLVWGAGLHPVDFTRATAIVGVLHLGVLLPNAPGYFGAFQVAVYAGLAMYYPPAEVAGPGAAVVFLLYATQVGLTLLTAAVALVVEHRSAPATPAAPAAAAREGSGALPPG</sequence>
<dbReference type="PANTHER" id="PTHR39087">
    <property type="entry name" value="UPF0104 MEMBRANE PROTEIN MJ1595"/>
    <property type="match status" value="1"/>
</dbReference>
<name>A0A017T0P5_9BACT</name>
<dbReference type="GO" id="GO:0005886">
    <property type="term" value="C:plasma membrane"/>
    <property type="evidence" value="ECO:0007669"/>
    <property type="project" value="UniProtKB-SubCell"/>
</dbReference>
<evidence type="ECO:0000256" key="3">
    <source>
        <dbReference type="ARBA" id="ARBA00022692"/>
    </source>
</evidence>
<proteinExistence type="predicted"/>
<evidence type="ECO:0000256" key="6">
    <source>
        <dbReference type="SAM" id="Phobius"/>
    </source>
</evidence>
<feature type="transmembrane region" description="Helical" evidence="6">
    <location>
        <begin position="49"/>
        <end position="67"/>
    </location>
</feature>
<evidence type="ECO:0000256" key="2">
    <source>
        <dbReference type="ARBA" id="ARBA00022475"/>
    </source>
</evidence>
<feature type="transmembrane region" description="Helical" evidence="6">
    <location>
        <begin position="16"/>
        <end position="37"/>
    </location>
</feature>
<accession>A0A017T0P5</accession>